<dbReference type="EMBL" id="MT141373">
    <property type="protein sequence ID" value="QJA59519.1"/>
    <property type="molecule type" value="Genomic_DNA"/>
</dbReference>
<gene>
    <name evidence="5" type="ORF">MM415A02333_0005</name>
    <name evidence="4" type="ORF">MM415B01281_0009</name>
    <name evidence="3" type="ORF">TM448A03764_0011</name>
</gene>
<feature type="region of interest" description="Disordered" evidence="1">
    <location>
        <begin position="124"/>
        <end position="152"/>
    </location>
</feature>
<feature type="compositionally biased region" description="Basic and acidic residues" evidence="1">
    <location>
        <begin position="124"/>
        <end position="141"/>
    </location>
</feature>
<keyword evidence="2" id="KW-0472">Membrane</keyword>
<protein>
    <submittedName>
        <fullName evidence="3">Uncharacterized protein</fullName>
    </submittedName>
</protein>
<evidence type="ECO:0000313" key="4">
    <source>
        <dbReference type="EMBL" id="QJA59519.1"/>
    </source>
</evidence>
<sequence>MKKYNTKIIVILSFIIVSTLFGIVLIGKEKPMLGGRPPEPMPPLAMKENVPSLPVPPEFQKETNDYRIIYNSVLDKYIVEENKVRSSILHGGTWRQWESLIEFEGKDGKRIADEYLNTLLREKRNEAERERQQKEKQDKIDNSWIIIRTESP</sequence>
<accession>A0A6H2A1X1</accession>
<feature type="transmembrane region" description="Helical" evidence="2">
    <location>
        <begin position="6"/>
        <end position="26"/>
    </location>
</feature>
<evidence type="ECO:0000256" key="2">
    <source>
        <dbReference type="SAM" id="Phobius"/>
    </source>
</evidence>
<reference evidence="3" key="1">
    <citation type="submission" date="2020-03" db="EMBL/GenBank/DDBJ databases">
        <title>The deep terrestrial virosphere.</title>
        <authorList>
            <person name="Holmfeldt K."/>
            <person name="Nilsson E."/>
            <person name="Simone D."/>
            <person name="Lopez-Fernandez M."/>
            <person name="Wu X."/>
            <person name="de Brujin I."/>
            <person name="Lundin D."/>
            <person name="Andersson A."/>
            <person name="Bertilsson S."/>
            <person name="Dopson M."/>
        </authorList>
    </citation>
    <scope>NUCLEOTIDE SEQUENCE</scope>
    <source>
        <strain evidence="5">MM415A02333</strain>
        <strain evidence="4">MM415B01281</strain>
        <strain evidence="3">TM448A03764</strain>
    </source>
</reference>
<evidence type="ECO:0000313" key="3">
    <source>
        <dbReference type="EMBL" id="QJA53651.1"/>
    </source>
</evidence>
<organism evidence="3">
    <name type="scientific">viral metagenome</name>
    <dbReference type="NCBI Taxonomy" id="1070528"/>
    <lineage>
        <taxon>unclassified sequences</taxon>
        <taxon>metagenomes</taxon>
        <taxon>organismal metagenomes</taxon>
    </lineage>
</organism>
<dbReference type="AlphaFoldDB" id="A0A6H2A1X1"/>
<name>A0A6H2A1X1_9ZZZZ</name>
<dbReference type="EMBL" id="MT144438">
    <property type="protein sequence ID" value="QJA53651.1"/>
    <property type="molecule type" value="Genomic_DNA"/>
</dbReference>
<dbReference type="EMBL" id="MT142031">
    <property type="protein sequence ID" value="QJA73490.1"/>
    <property type="molecule type" value="Genomic_DNA"/>
</dbReference>
<keyword evidence="2" id="KW-0812">Transmembrane</keyword>
<keyword evidence="2" id="KW-1133">Transmembrane helix</keyword>
<proteinExistence type="predicted"/>
<evidence type="ECO:0000256" key="1">
    <source>
        <dbReference type="SAM" id="MobiDB-lite"/>
    </source>
</evidence>
<evidence type="ECO:0000313" key="5">
    <source>
        <dbReference type="EMBL" id="QJA73490.1"/>
    </source>
</evidence>